<name>A0A9W8LKW4_9FUNG</name>
<dbReference type="Proteomes" id="UP001140172">
    <property type="component" value="Unassembled WGS sequence"/>
</dbReference>
<feature type="compositionally biased region" description="Polar residues" evidence="1">
    <location>
        <begin position="660"/>
        <end position="676"/>
    </location>
</feature>
<feature type="region of interest" description="Disordered" evidence="1">
    <location>
        <begin position="381"/>
        <end position="407"/>
    </location>
</feature>
<feature type="compositionally biased region" description="Low complexity" evidence="1">
    <location>
        <begin position="287"/>
        <end position="298"/>
    </location>
</feature>
<accession>A0A9W8LKW4</accession>
<dbReference type="AlphaFoldDB" id="A0A9W8LKW4"/>
<keyword evidence="2" id="KW-0472">Membrane</keyword>
<evidence type="ECO:0000256" key="1">
    <source>
        <dbReference type="SAM" id="MobiDB-lite"/>
    </source>
</evidence>
<feature type="region of interest" description="Disordered" evidence="1">
    <location>
        <begin position="1"/>
        <end position="45"/>
    </location>
</feature>
<gene>
    <name evidence="3" type="ORF">GGI15_001758</name>
</gene>
<keyword evidence="2" id="KW-0812">Transmembrane</keyword>
<reference evidence="3" key="1">
    <citation type="submission" date="2022-07" db="EMBL/GenBank/DDBJ databases">
        <title>Phylogenomic reconstructions and comparative analyses of Kickxellomycotina fungi.</title>
        <authorList>
            <person name="Reynolds N.K."/>
            <person name="Stajich J.E."/>
            <person name="Barry K."/>
            <person name="Grigoriev I.V."/>
            <person name="Crous P."/>
            <person name="Smith M.E."/>
        </authorList>
    </citation>
    <scope>NUCLEOTIDE SEQUENCE</scope>
    <source>
        <strain evidence="3">BCRC 34489</strain>
    </source>
</reference>
<organism evidence="3 4">
    <name type="scientific">Coemansia interrupta</name>
    <dbReference type="NCBI Taxonomy" id="1126814"/>
    <lineage>
        <taxon>Eukaryota</taxon>
        <taxon>Fungi</taxon>
        <taxon>Fungi incertae sedis</taxon>
        <taxon>Zoopagomycota</taxon>
        <taxon>Kickxellomycotina</taxon>
        <taxon>Kickxellomycetes</taxon>
        <taxon>Kickxellales</taxon>
        <taxon>Kickxellaceae</taxon>
        <taxon>Coemansia</taxon>
    </lineage>
</organism>
<dbReference type="EMBL" id="JANBUM010000077">
    <property type="protein sequence ID" value="KAJ2785918.1"/>
    <property type="molecule type" value="Genomic_DNA"/>
</dbReference>
<evidence type="ECO:0000313" key="3">
    <source>
        <dbReference type="EMBL" id="KAJ2785918.1"/>
    </source>
</evidence>
<feature type="region of interest" description="Disordered" evidence="1">
    <location>
        <begin position="287"/>
        <end position="312"/>
    </location>
</feature>
<feature type="region of interest" description="Disordered" evidence="1">
    <location>
        <begin position="660"/>
        <end position="693"/>
    </location>
</feature>
<feature type="transmembrane region" description="Helical" evidence="2">
    <location>
        <begin position="710"/>
        <end position="732"/>
    </location>
</feature>
<feature type="compositionally biased region" description="Polar residues" evidence="1">
    <location>
        <begin position="123"/>
        <end position="152"/>
    </location>
</feature>
<protein>
    <submittedName>
        <fullName evidence="3">Uncharacterized protein</fullName>
    </submittedName>
</protein>
<sequence>MTSPTSSKKLPNTSPPRRSRTRAAKSNPYGTGDTPQPPRASQVKWNPDLLIAEMAKNKDPPLSEETGDFLVQDDCFSDYRDDASIASIDSDDPTNTAMFLDESEERELEEVLPGTPMAFSKLGQVTVQSIRRQRISQTPGRTPRITGTSAGNPLSARSKSERGSSSSKKHYVDDMGSPSKKGKQAPVESLESLMPPLQLNYSQSRPMPKAASASKIPQSVEVMNKGRRATLLLEKIKNGPLTTGIPSPPKDADVAQQRKRTPIKPHFERNDLEPIVFSRLMTTANRGSASSSPVAVGSKQQTPDIPTPSLIPRASPVKAADAVSAGSTTGNSTAAALTNMGGNSNPMHTPQKKPADNGALIDLRTPRTEQRKRMDSMMRFFGMDNSQTPPKFVYETPKAKRTPRTKTEAASIVCETLSDHAASGMLTSSLENLAQLSPIHTPAKKGNIIDTISFAQSDDEHGSTSGLESMDLAATPMLLLSFASQNNDGDQRDDTSALQRVPFDLGQEYDRPSHDSLNESSCADLIDMASRLSQSVVALNSGMHGQLLGVASIDAGELTTVTEAVERANAGPVRSLGDGGCCISPSQSGSYESQDSNTEFHDQVRLLRDTMAETKEMVSAIRCELDSQREEHSSERSKIDNVARLLGALDMRLHMVEGQQRQINKTQSSATSSGSTKVPKPAESPSQVQMPRKDAVSSIGQTVAHCLNTYPLFVVGALFIVLVSELIFISGIGGRAFGEFKRYIPMPPQQPS</sequence>
<proteinExistence type="predicted"/>
<feature type="region of interest" description="Disordered" evidence="1">
    <location>
        <begin position="123"/>
        <end position="188"/>
    </location>
</feature>
<dbReference type="OrthoDB" id="5598076at2759"/>
<keyword evidence="4" id="KW-1185">Reference proteome</keyword>
<comment type="caution">
    <text evidence="3">The sequence shown here is derived from an EMBL/GenBank/DDBJ whole genome shotgun (WGS) entry which is preliminary data.</text>
</comment>
<evidence type="ECO:0000256" key="2">
    <source>
        <dbReference type="SAM" id="Phobius"/>
    </source>
</evidence>
<evidence type="ECO:0000313" key="4">
    <source>
        <dbReference type="Proteomes" id="UP001140172"/>
    </source>
</evidence>
<feature type="compositionally biased region" description="Polar residues" evidence="1">
    <location>
        <begin position="1"/>
        <end position="12"/>
    </location>
</feature>
<keyword evidence="2" id="KW-1133">Transmembrane helix</keyword>